<evidence type="ECO:0000313" key="1">
    <source>
        <dbReference type="EMBL" id="MBD8769450.1"/>
    </source>
</evidence>
<sequence>MTTLNTTLRLLQLQISQSQSPAFSAFGAAPHHPGTPTLPAPQVPALLVHNGLNKNDLHDPSVPVAVQVVLKLTMQENDDLTLYLGDGAVAVETLRPEHLESGIVTFT</sequence>
<dbReference type="RefSeq" id="WP_192066737.1">
    <property type="nucleotide sequence ID" value="NZ_JACYWY010000006.1"/>
</dbReference>
<name>A0ABR9BWH5_9PSED</name>
<dbReference type="EMBL" id="JACYWZ010000002">
    <property type="protein sequence ID" value="MBD8769450.1"/>
    <property type="molecule type" value="Genomic_DNA"/>
</dbReference>
<gene>
    <name evidence="1" type="ORF">IFT38_07820</name>
</gene>
<accession>A0ABR9BWH5</accession>
<organism evidence="1 2">
    <name type="scientific">Pseudomonas coleopterorum</name>
    <dbReference type="NCBI Taxonomy" id="1605838"/>
    <lineage>
        <taxon>Bacteria</taxon>
        <taxon>Pseudomonadati</taxon>
        <taxon>Pseudomonadota</taxon>
        <taxon>Gammaproteobacteria</taxon>
        <taxon>Pseudomonadales</taxon>
        <taxon>Pseudomonadaceae</taxon>
        <taxon>Pseudomonas</taxon>
    </lineage>
</organism>
<protein>
    <recommendedName>
        <fullName evidence="3">Type VI secretion system secreted protein VgrG</fullName>
    </recommendedName>
</protein>
<evidence type="ECO:0008006" key="3">
    <source>
        <dbReference type="Google" id="ProtNLM"/>
    </source>
</evidence>
<evidence type="ECO:0000313" key="2">
    <source>
        <dbReference type="Proteomes" id="UP000620025"/>
    </source>
</evidence>
<dbReference type="Proteomes" id="UP000620025">
    <property type="component" value="Unassembled WGS sequence"/>
</dbReference>
<proteinExistence type="predicted"/>
<reference evidence="1 2" key="1">
    <citation type="journal article" date="2020" name="FEMS Microbiol. Ecol.">
        <title>Temporal dynamics of bacterial communities during seed development and maturation.</title>
        <authorList>
            <person name="Chesneau G."/>
            <person name="Torres-Cortes G."/>
            <person name="Briand M."/>
            <person name="Darrasse A."/>
            <person name="Preveaux A."/>
            <person name="Marais C."/>
            <person name="Jacques M.A."/>
            <person name="Shade A."/>
            <person name="Barret M."/>
        </authorList>
    </citation>
    <scope>NUCLEOTIDE SEQUENCE [LARGE SCALE GENOMIC DNA]</scope>
    <source>
        <strain evidence="1 2">CFBP13599</strain>
    </source>
</reference>
<comment type="caution">
    <text evidence="1">The sequence shown here is derived from an EMBL/GenBank/DDBJ whole genome shotgun (WGS) entry which is preliminary data.</text>
</comment>
<keyword evidence="2" id="KW-1185">Reference proteome</keyword>